<reference evidence="1" key="2">
    <citation type="journal article" date="2015" name="Fish Shellfish Immunol.">
        <title>Early steps in the European eel (Anguilla anguilla)-Vibrio vulnificus interaction in the gills: Role of the RtxA13 toxin.</title>
        <authorList>
            <person name="Callol A."/>
            <person name="Pajuelo D."/>
            <person name="Ebbesson L."/>
            <person name="Teles M."/>
            <person name="MacKenzie S."/>
            <person name="Amaro C."/>
        </authorList>
    </citation>
    <scope>NUCLEOTIDE SEQUENCE</scope>
</reference>
<organism evidence="1">
    <name type="scientific">Anguilla anguilla</name>
    <name type="common">European freshwater eel</name>
    <name type="synonym">Muraena anguilla</name>
    <dbReference type="NCBI Taxonomy" id="7936"/>
    <lineage>
        <taxon>Eukaryota</taxon>
        <taxon>Metazoa</taxon>
        <taxon>Chordata</taxon>
        <taxon>Craniata</taxon>
        <taxon>Vertebrata</taxon>
        <taxon>Euteleostomi</taxon>
        <taxon>Actinopterygii</taxon>
        <taxon>Neopterygii</taxon>
        <taxon>Teleostei</taxon>
        <taxon>Anguilliformes</taxon>
        <taxon>Anguillidae</taxon>
        <taxon>Anguilla</taxon>
    </lineage>
</organism>
<proteinExistence type="predicted"/>
<name>A0A0E9U559_ANGAN</name>
<sequence>MNRDGGRGRRTERSASAGNPKEFLSLCLSCPFPLYRSGYEWGCEASSKCAFCTQKPT</sequence>
<dbReference type="EMBL" id="GBXM01048469">
    <property type="protein sequence ID" value="JAH60108.1"/>
    <property type="molecule type" value="Transcribed_RNA"/>
</dbReference>
<accession>A0A0E9U559</accession>
<evidence type="ECO:0000313" key="1">
    <source>
        <dbReference type="EMBL" id="JAH60108.1"/>
    </source>
</evidence>
<reference evidence="1" key="1">
    <citation type="submission" date="2014-11" db="EMBL/GenBank/DDBJ databases">
        <authorList>
            <person name="Amaro Gonzalez C."/>
        </authorList>
    </citation>
    <scope>NUCLEOTIDE SEQUENCE</scope>
</reference>
<protein>
    <submittedName>
        <fullName evidence="1">Uncharacterized protein</fullName>
    </submittedName>
</protein>
<dbReference type="AlphaFoldDB" id="A0A0E9U559"/>